<keyword evidence="6" id="KW-1185">Reference proteome</keyword>
<sequence length="147" mass="15877">MTIFEKIISGDIPGKFIYADETCVVFADVSPVRPGHALVVPREAISEWTSLSDEVAAHLFTVAKRIGEAQKKAFGVERAGLSILGFEVPHTHLHVVPLRSEADMNPANAKQAAEEELTESTEALRDALRALGYGSNVPPRIDSAELA</sequence>
<reference evidence="5 6" key="1">
    <citation type="submission" date="2013-05" db="EMBL/GenBank/DDBJ databases">
        <title>The Genome Sequence of Actinomyces europaeus ACS-120-V-COL10B.</title>
        <authorList>
            <consortium name="The Broad Institute Genomics Platform"/>
            <person name="Earl A."/>
            <person name="Ward D."/>
            <person name="Feldgarden M."/>
            <person name="Gevers D."/>
            <person name="Saerens B."/>
            <person name="Vaneechoutte M."/>
            <person name="Walker B."/>
            <person name="Young S."/>
            <person name="Zeng Q."/>
            <person name="Gargeya S."/>
            <person name="Fitzgerald M."/>
            <person name="Haas B."/>
            <person name="Abouelleil A."/>
            <person name="Allen A.W."/>
            <person name="Alvarado L."/>
            <person name="Arachchi H.M."/>
            <person name="Berlin A.M."/>
            <person name="Chapman S.B."/>
            <person name="Gainer-Dewar J."/>
            <person name="Goldberg J."/>
            <person name="Griggs A."/>
            <person name="Gujja S."/>
            <person name="Hansen M."/>
            <person name="Howarth C."/>
            <person name="Imamovic A."/>
            <person name="Ireland A."/>
            <person name="Larimer J."/>
            <person name="McCowan C."/>
            <person name="Murphy C."/>
            <person name="Pearson M."/>
            <person name="Poon T.W."/>
            <person name="Priest M."/>
            <person name="Roberts A."/>
            <person name="Saif S."/>
            <person name="Shea T."/>
            <person name="Sisk P."/>
            <person name="Sykes S."/>
            <person name="Wortman J."/>
            <person name="Nusbaum C."/>
            <person name="Birren B."/>
        </authorList>
    </citation>
    <scope>NUCLEOTIDE SEQUENCE [LARGE SCALE GENOMIC DNA]</scope>
    <source>
        <strain evidence="5 6">ACS-120-V-Col10b</strain>
    </source>
</reference>
<feature type="domain" description="HIT" evidence="4">
    <location>
        <begin position="3"/>
        <end position="106"/>
    </location>
</feature>
<dbReference type="PANTHER" id="PTHR46648:SF1">
    <property type="entry name" value="ADENOSINE 5'-MONOPHOSPHORAMIDASE HNT1"/>
    <property type="match status" value="1"/>
</dbReference>
<feature type="short sequence motif" description="Histidine triad motif" evidence="2 3">
    <location>
        <begin position="90"/>
        <end position="94"/>
    </location>
</feature>
<dbReference type="PANTHER" id="PTHR46648">
    <property type="entry name" value="HIT FAMILY PROTEIN 1"/>
    <property type="match status" value="1"/>
</dbReference>
<gene>
    <name evidence="5" type="ORF">HMPREF9238_00473</name>
</gene>
<dbReference type="RefSeq" id="WP_016443834.1">
    <property type="nucleotide sequence ID" value="NZ_KE150266.1"/>
</dbReference>
<dbReference type="GO" id="GO:0003824">
    <property type="term" value="F:catalytic activity"/>
    <property type="evidence" value="ECO:0007669"/>
    <property type="project" value="InterPro"/>
</dbReference>
<dbReference type="AlphaFoldDB" id="A0A9W5RE61"/>
<name>A0A9W5RE61_9ACTO</name>
<dbReference type="InterPro" id="IPR036265">
    <property type="entry name" value="HIT-like_sf"/>
</dbReference>
<dbReference type="Pfam" id="PF01230">
    <property type="entry name" value="HIT"/>
    <property type="match status" value="1"/>
</dbReference>
<dbReference type="Proteomes" id="UP000014387">
    <property type="component" value="Unassembled WGS sequence"/>
</dbReference>
<dbReference type="SUPFAM" id="SSF54197">
    <property type="entry name" value="HIT-like"/>
    <property type="match status" value="1"/>
</dbReference>
<accession>A0A9W5RE61</accession>
<dbReference type="PROSITE" id="PS51084">
    <property type="entry name" value="HIT_2"/>
    <property type="match status" value="1"/>
</dbReference>
<organism evidence="5 6">
    <name type="scientific">Gleimia europaea ACS-120-V-Col10b</name>
    <dbReference type="NCBI Taxonomy" id="883069"/>
    <lineage>
        <taxon>Bacteria</taxon>
        <taxon>Bacillati</taxon>
        <taxon>Actinomycetota</taxon>
        <taxon>Actinomycetes</taxon>
        <taxon>Actinomycetales</taxon>
        <taxon>Actinomycetaceae</taxon>
        <taxon>Gleimia</taxon>
    </lineage>
</organism>
<dbReference type="OrthoDB" id="9784774at2"/>
<dbReference type="InterPro" id="IPR001310">
    <property type="entry name" value="Histidine_triad_HIT"/>
</dbReference>
<dbReference type="GO" id="GO:0009117">
    <property type="term" value="P:nucleotide metabolic process"/>
    <property type="evidence" value="ECO:0007669"/>
    <property type="project" value="TreeGrafter"/>
</dbReference>
<evidence type="ECO:0000256" key="1">
    <source>
        <dbReference type="PIRSR" id="PIRSR601310-1"/>
    </source>
</evidence>
<dbReference type="EMBL" id="AGWN01000001">
    <property type="protein sequence ID" value="EPD30722.1"/>
    <property type="molecule type" value="Genomic_DNA"/>
</dbReference>
<dbReference type="Gene3D" id="3.30.428.10">
    <property type="entry name" value="HIT-like"/>
    <property type="match status" value="1"/>
</dbReference>
<protein>
    <recommendedName>
        <fullName evidence="4">HIT domain-containing protein</fullName>
    </recommendedName>
</protein>
<proteinExistence type="predicted"/>
<evidence type="ECO:0000259" key="4">
    <source>
        <dbReference type="PROSITE" id="PS51084"/>
    </source>
</evidence>
<dbReference type="PRINTS" id="PR00332">
    <property type="entry name" value="HISTRIAD"/>
</dbReference>
<evidence type="ECO:0000313" key="6">
    <source>
        <dbReference type="Proteomes" id="UP000014387"/>
    </source>
</evidence>
<evidence type="ECO:0000256" key="2">
    <source>
        <dbReference type="PIRSR" id="PIRSR601310-3"/>
    </source>
</evidence>
<evidence type="ECO:0000256" key="3">
    <source>
        <dbReference type="PROSITE-ProRule" id="PRU00464"/>
    </source>
</evidence>
<dbReference type="InterPro" id="IPR011146">
    <property type="entry name" value="HIT-like"/>
</dbReference>
<comment type="caution">
    <text evidence="5">The sequence shown here is derived from an EMBL/GenBank/DDBJ whole genome shotgun (WGS) entry which is preliminary data.</text>
</comment>
<evidence type="ECO:0000313" key="5">
    <source>
        <dbReference type="EMBL" id="EPD30722.1"/>
    </source>
</evidence>
<feature type="active site" description="Tele-AMP-histidine intermediate" evidence="1">
    <location>
        <position position="92"/>
    </location>
</feature>